<keyword evidence="3" id="KW-0238">DNA-binding</keyword>
<dbReference type="GO" id="GO:0003677">
    <property type="term" value="F:DNA binding"/>
    <property type="evidence" value="ECO:0007669"/>
    <property type="project" value="UniProtKB-KW"/>
</dbReference>
<evidence type="ECO:0000256" key="2">
    <source>
        <dbReference type="ARBA" id="ARBA00023015"/>
    </source>
</evidence>
<dbReference type="PANTHER" id="PTHR30118">
    <property type="entry name" value="HTH-TYPE TRANSCRIPTIONAL REGULATOR LEUO-RELATED"/>
    <property type="match status" value="1"/>
</dbReference>
<dbReference type="SUPFAM" id="SSF46785">
    <property type="entry name" value="Winged helix' DNA-binding domain"/>
    <property type="match status" value="1"/>
</dbReference>
<protein>
    <submittedName>
        <fullName evidence="6">LysR family transcriptional regulator</fullName>
    </submittedName>
</protein>
<feature type="domain" description="HTH lysR-type" evidence="5">
    <location>
        <begin position="6"/>
        <end position="63"/>
    </location>
</feature>
<dbReference type="InterPro" id="IPR050389">
    <property type="entry name" value="LysR-type_TF"/>
</dbReference>
<dbReference type="CDD" id="cd08459">
    <property type="entry name" value="PBP2_DntR_NahR_LinR_like"/>
    <property type="match status" value="1"/>
</dbReference>
<evidence type="ECO:0000256" key="1">
    <source>
        <dbReference type="ARBA" id="ARBA00009437"/>
    </source>
</evidence>
<dbReference type="Pfam" id="PF03466">
    <property type="entry name" value="LysR_substrate"/>
    <property type="match status" value="1"/>
</dbReference>
<organism evidence="6 7">
    <name type="scientific">Cupriavidus necator</name>
    <name type="common">Alcaligenes eutrophus</name>
    <name type="synonym">Ralstonia eutropha</name>
    <dbReference type="NCBI Taxonomy" id="106590"/>
    <lineage>
        <taxon>Bacteria</taxon>
        <taxon>Pseudomonadati</taxon>
        <taxon>Pseudomonadota</taxon>
        <taxon>Betaproteobacteria</taxon>
        <taxon>Burkholderiales</taxon>
        <taxon>Burkholderiaceae</taxon>
        <taxon>Cupriavidus</taxon>
    </lineage>
</organism>
<dbReference type="PANTHER" id="PTHR30118:SF15">
    <property type="entry name" value="TRANSCRIPTIONAL REGULATORY PROTEIN"/>
    <property type="match status" value="1"/>
</dbReference>
<evidence type="ECO:0000256" key="3">
    <source>
        <dbReference type="ARBA" id="ARBA00023125"/>
    </source>
</evidence>
<keyword evidence="4" id="KW-0804">Transcription</keyword>
<dbReference type="SUPFAM" id="SSF53850">
    <property type="entry name" value="Periplasmic binding protein-like II"/>
    <property type="match status" value="1"/>
</dbReference>
<accession>A0A367PAY0</accession>
<comment type="similarity">
    <text evidence="1">Belongs to the LysR transcriptional regulatory family.</text>
</comment>
<dbReference type="Proteomes" id="UP000253501">
    <property type="component" value="Unassembled WGS sequence"/>
</dbReference>
<comment type="caution">
    <text evidence="6">The sequence shown here is derived from an EMBL/GenBank/DDBJ whole genome shotgun (WGS) entry which is preliminary data.</text>
</comment>
<name>A0A367PAY0_CUPNE</name>
<evidence type="ECO:0000313" key="6">
    <source>
        <dbReference type="EMBL" id="RCJ04734.1"/>
    </source>
</evidence>
<evidence type="ECO:0000259" key="5">
    <source>
        <dbReference type="PROSITE" id="PS50931"/>
    </source>
</evidence>
<dbReference type="PRINTS" id="PR00039">
    <property type="entry name" value="HTHLYSR"/>
</dbReference>
<dbReference type="RefSeq" id="WP_114135139.1">
    <property type="nucleotide sequence ID" value="NZ_CP068434.1"/>
</dbReference>
<dbReference type="EMBL" id="QDHA01000091">
    <property type="protein sequence ID" value="RCJ04734.1"/>
    <property type="molecule type" value="Genomic_DNA"/>
</dbReference>
<dbReference type="InterPro" id="IPR036388">
    <property type="entry name" value="WH-like_DNA-bd_sf"/>
</dbReference>
<dbReference type="InterPro" id="IPR000847">
    <property type="entry name" value="LysR_HTH_N"/>
</dbReference>
<sequence>MELKDVDLNLLVVFDNLLRQGTVSGAAKTLNLSQPAVSNALARLRTLFGDPLFVRSSKGMLPTPLAEELAEPVAYALESLQAALSHKVSFDPLRSVRAFRIAMTDIGEVHFIPPLMGALGDRAPGVTVTTVRNTAVDLAAEMSQGKIDLAVGHLPELGTAFFQRRLFRQRYVCLFRPGHAMDKKTVSMRDFEAAEHIVVTAAGTGHARVDEILAQHGVQRKIRLRVPHFVALADIIATTDLVATVTWTFAERCVKYFGLRYVKHPFALPEIQINLFWHARYHRDPANQWLRDQFVGLFSD</sequence>
<dbReference type="InterPro" id="IPR036390">
    <property type="entry name" value="WH_DNA-bd_sf"/>
</dbReference>
<reference evidence="6 7" key="1">
    <citation type="submission" date="2018-04" db="EMBL/GenBank/DDBJ databases">
        <title>Cupriavidus necator CR12 genome sequencing and assembly.</title>
        <authorList>
            <person name="Ben Fekih I."/>
            <person name="Mazhar H.S."/>
            <person name="Bello S.K."/>
            <person name="Rensing C."/>
        </authorList>
    </citation>
    <scope>NUCLEOTIDE SEQUENCE [LARGE SCALE GENOMIC DNA]</scope>
    <source>
        <strain evidence="6 7">CR12</strain>
    </source>
</reference>
<gene>
    <name evidence="6" type="ORF">DDK22_30370</name>
</gene>
<dbReference type="AlphaFoldDB" id="A0A367PAY0"/>
<dbReference type="InterPro" id="IPR005119">
    <property type="entry name" value="LysR_subst-bd"/>
</dbReference>
<dbReference type="PROSITE" id="PS50931">
    <property type="entry name" value="HTH_LYSR"/>
    <property type="match status" value="1"/>
</dbReference>
<dbReference type="Gene3D" id="1.10.10.10">
    <property type="entry name" value="Winged helix-like DNA-binding domain superfamily/Winged helix DNA-binding domain"/>
    <property type="match status" value="1"/>
</dbReference>
<dbReference type="Pfam" id="PF00126">
    <property type="entry name" value="HTH_1"/>
    <property type="match status" value="1"/>
</dbReference>
<evidence type="ECO:0000313" key="7">
    <source>
        <dbReference type="Proteomes" id="UP000253501"/>
    </source>
</evidence>
<dbReference type="Gene3D" id="3.40.190.10">
    <property type="entry name" value="Periplasmic binding protein-like II"/>
    <property type="match status" value="2"/>
</dbReference>
<proteinExistence type="inferred from homology"/>
<evidence type="ECO:0000256" key="4">
    <source>
        <dbReference type="ARBA" id="ARBA00023163"/>
    </source>
</evidence>
<dbReference type="GO" id="GO:0003700">
    <property type="term" value="F:DNA-binding transcription factor activity"/>
    <property type="evidence" value="ECO:0007669"/>
    <property type="project" value="InterPro"/>
</dbReference>
<keyword evidence="2" id="KW-0805">Transcription regulation</keyword>